<evidence type="ECO:0000256" key="2">
    <source>
        <dbReference type="SAM" id="MobiDB-lite"/>
    </source>
</evidence>
<sequence length="216" mass="24657">MAATKVQNRRRKPNLLRKASRQPEELRKSRSRQLRRRKTTPSPEKECPRFNGVVSACICLLLDFFLGLLRHKKGTPGNPFRVLMFIHLDPSHDSQRGRQHPATTPRRVLLDTGAEFNLISHGAFAELHLTEHPNNDFVRSIGGTTKLEGTVSLDWHFPSPVPSLNHPLILHRAPFHILPPDADAMFDCIIGRQWIQENPMEFVALFVMNLLRTDVA</sequence>
<dbReference type="GO" id="GO:0004190">
    <property type="term" value="F:aspartic-type endopeptidase activity"/>
    <property type="evidence" value="ECO:0007669"/>
    <property type="project" value="InterPro"/>
</dbReference>
<proteinExistence type="predicted"/>
<evidence type="ECO:0000313" key="5">
    <source>
        <dbReference type="Proteomes" id="UP000007304"/>
    </source>
</evidence>
<dbReference type="CDD" id="cd00303">
    <property type="entry name" value="retropepsin_like"/>
    <property type="match status" value="1"/>
</dbReference>
<name>H6BQI1_EXODN</name>
<dbReference type="InterPro" id="IPR001995">
    <property type="entry name" value="Peptidase_A2_cat"/>
</dbReference>
<dbReference type="AlphaFoldDB" id="H6BQI1"/>
<dbReference type="EMBL" id="JH226131">
    <property type="protein sequence ID" value="EHY53798.1"/>
    <property type="molecule type" value="Genomic_DNA"/>
</dbReference>
<gene>
    <name evidence="4" type="ORF">HMPREF1120_01981</name>
</gene>
<feature type="compositionally biased region" description="Basic residues" evidence="2">
    <location>
        <begin position="29"/>
        <end position="39"/>
    </location>
</feature>
<dbReference type="GO" id="GO:0006508">
    <property type="term" value="P:proteolysis"/>
    <property type="evidence" value="ECO:0007669"/>
    <property type="project" value="InterPro"/>
</dbReference>
<feature type="domain" description="Peptidase A2" evidence="3">
    <location>
        <begin position="106"/>
        <end position="182"/>
    </location>
</feature>
<organism evidence="4 5">
    <name type="scientific">Exophiala dermatitidis (strain ATCC 34100 / CBS 525.76 / NIH/UT8656)</name>
    <name type="common">Black yeast</name>
    <name type="synonym">Wangiella dermatitidis</name>
    <dbReference type="NCBI Taxonomy" id="858893"/>
    <lineage>
        <taxon>Eukaryota</taxon>
        <taxon>Fungi</taxon>
        <taxon>Dikarya</taxon>
        <taxon>Ascomycota</taxon>
        <taxon>Pezizomycotina</taxon>
        <taxon>Eurotiomycetes</taxon>
        <taxon>Chaetothyriomycetidae</taxon>
        <taxon>Chaetothyriales</taxon>
        <taxon>Herpotrichiellaceae</taxon>
        <taxon>Exophiala</taxon>
    </lineage>
</organism>
<dbReference type="InterPro" id="IPR021109">
    <property type="entry name" value="Peptidase_aspartic_dom_sf"/>
</dbReference>
<accession>H6BQI1</accession>
<evidence type="ECO:0000313" key="4">
    <source>
        <dbReference type="EMBL" id="EHY53798.1"/>
    </source>
</evidence>
<evidence type="ECO:0000259" key="3">
    <source>
        <dbReference type="PROSITE" id="PS50175"/>
    </source>
</evidence>
<feature type="region of interest" description="Disordered" evidence="2">
    <location>
        <begin position="1"/>
        <end position="46"/>
    </location>
</feature>
<dbReference type="Proteomes" id="UP000007304">
    <property type="component" value="Unassembled WGS sequence"/>
</dbReference>
<dbReference type="GeneID" id="20306620"/>
<keyword evidence="5" id="KW-1185">Reference proteome</keyword>
<dbReference type="PROSITE" id="PS50175">
    <property type="entry name" value="ASP_PROT_RETROV"/>
    <property type="match status" value="1"/>
</dbReference>
<reference evidence="4" key="1">
    <citation type="submission" date="2011-07" db="EMBL/GenBank/DDBJ databases">
        <title>The Genome Sequence of Exophiala (Wangiella) dermatitidis NIH/UT8656.</title>
        <authorList>
            <consortium name="The Broad Institute Genome Sequencing Platform"/>
            <person name="Cuomo C."/>
            <person name="Wang Z."/>
            <person name="Hunicke-Smith S."/>
            <person name="Szanislo P.J."/>
            <person name="Earl A."/>
            <person name="Young S.K."/>
            <person name="Zeng Q."/>
            <person name="Gargeya S."/>
            <person name="Fitzgerald M."/>
            <person name="Haas B."/>
            <person name="Abouelleil A."/>
            <person name="Alvarado L."/>
            <person name="Arachchi H.M."/>
            <person name="Berlin A."/>
            <person name="Brown A."/>
            <person name="Chapman S.B."/>
            <person name="Chen Z."/>
            <person name="Dunbar C."/>
            <person name="Freedman E."/>
            <person name="Gearin G."/>
            <person name="Gellesch M."/>
            <person name="Goldberg J."/>
            <person name="Griggs A."/>
            <person name="Gujja S."/>
            <person name="Heiman D."/>
            <person name="Howarth C."/>
            <person name="Larson L."/>
            <person name="Lui A."/>
            <person name="MacDonald P.J.P."/>
            <person name="Montmayeur A."/>
            <person name="Murphy C."/>
            <person name="Neiman D."/>
            <person name="Pearson M."/>
            <person name="Priest M."/>
            <person name="Roberts A."/>
            <person name="Saif S."/>
            <person name="Shea T."/>
            <person name="Shenoy N."/>
            <person name="Sisk P."/>
            <person name="Stolte C."/>
            <person name="Sykes S."/>
            <person name="Wortman J."/>
            <person name="Nusbaum C."/>
            <person name="Birren B."/>
        </authorList>
    </citation>
    <scope>NUCLEOTIDE SEQUENCE</scope>
    <source>
        <strain evidence="4">NIH/UT8656</strain>
    </source>
</reference>
<evidence type="ECO:0000256" key="1">
    <source>
        <dbReference type="ARBA" id="ARBA00022801"/>
    </source>
</evidence>
<dbReference type="Gene3D" id="2.40.70.10">
    <property type="entry name" value="Acid Proteases"/>
    <property type="match status" value="1"/>
</dbReference>
<protein>
    <recommendedName>
        <fullName evidence="3">Peptidase A2 domain-containing protein</fullName>
    </recommendedName>
</protein>
<dbReference type="SUPFAM" id="SSF50630">
    <property type="entry name" value="Acid proteases"/>
    <property type="match status" value="1"/>
</dbReference>
<dbReference type="RefSeq" id="XP_009154259.1">
    <property type="nucleotide sequence ID" value="XM_009156011.1"/>
</dbReference>
<dbReference type="HOGENOM" id="CLU_109441_0_0_1"/>
<keyword evidence="1" id="KW-0378">Hydrolase</keyword>
<dbReference type="InParanoid" id="H6BQI1"/>
<feature type="compositionally biased region" description="Basic residues" evidence="2">
    <location>
        <begin position="7"/>
        <end position="20"/>
    </location>
</feature>
<dbReference type="VEuPathDB" id="FungiDB:HMPREF1120_01981"/>